<evidence type="ECO:0000313" key="2">
    <source>
        <dbReference type="EMBL" id="KJR81931.1"/>
    </source>
</evidence>
<dbReference type="AlphaFoldDB" id="A0A0F2M1A6"/>
<dbReference type="RefSeq" id="XP_016584607.1">
    <property type="nucleotide sequence ID" value="XM_016730557.1"/>
</dbReference>
<proteinExistence type="predicted"/>
<organism evidence="2 3">
    <name type="scientific">Sporothrix schenckii 1099-18</name>
    <dbReference type="NCBI Taxonomy" id="1397361"/>
    <lineage>
        <taxon>Eukaryota</taxon>
        <taxon>Fungi</taxon>
        <taxon>Dikarya</taxon>
        <taxon>Ascomycota</taxon>
        <taxon>Pezizomycotina</taxon>
        <taxon>Sordariomycetes</taxon>
        <taxon>Sordariomycetidae</taxon>
        <taxon>Ophiostomatales</taxon>
        <taxon>Ophiostomataceae</taxon>
        <taxon>Sporothrix</taxon>
    </lineage>
</organism>
<sequence length="131" mass="14808">MLKTQLTAASWTCRESVATGSHRRCDLQSPNTRIVANTGKTKRRWSVECISHHHGNSDQFSVHGQSKGSLRRETEKHPCATLPRRLRAKLSEGRGLERDGQGDRRAKMSTISKQAVHSIRDNRRWHGGKVT</sequence>
<dbReference type="EMBL" id="AXCR01000010">
    <property type="protein sequence ID" value="KJR81931.1"/>
    <property type="molecule type" value="Genomic_DNA"/>
</dbReference>
<reference evidence="2 3" key="1">
    <citation type="journal article" date="2014" name="BMC Genomics">
        <title>Comparative genomics of the major fungal agents of human and animal Sporotrichosis: Sporothrix schenckii and Sporothrix brasiliensis.</title>
        <authorList>
            <person name="Teixeira M.M."/>
            <person name="de Almeida L.G."/>
            <person name="Kubitschek-Barreira P."/>
            <person name="Alves F.L."/>
            <person name="Kioshima E.S."/>
            <person name="Abadio A.K."/>
            <person name="Fernandes L."/>
            <person name="Derengowski L.S."/>
            <person name="Ferreira K.S."/>
            <person name="Souza R.C."/>
            <person name="Ruiz J.C."/>
            <person name="de Andrade N.C."/>
            <person name="Paes H.C."/>
            <person name="Nicola A.M."/>
            <person name="Albuquerque P."/>
            <person name="Gerber A.L."/>
            <person name="Martins V.P."/>
            <person name="Peconick L.D."/>
            <person name="Neto A.V."/>
            <person name="Chaucanez C.B."/>
            <person name="Silva P.A."/>
            <person name="Cunha O.L."/>
            <person name="de Oliveira F.F."/>
            <person name="dos Santos T.C."/>
            <person name="Barros A.L."/>
            <person name="Soares M.A."/>
            <person name="de Oliveira L.M."/>
            <person name="Marini M.M."/>
            <person name="Villalobos-Duno H."/>
            <person name="Cunha M.M."/>
            <person name="de Hoog S."/>
            <person name="da Silveira J.F."/>
            <person name="Henrissat B."/>
            <person name="Nino-Vega G.A."/>
            <person name="Cisalpino P.S."/>
            <person name="Mora-Montes H.M."/>
            <person name="Almeida S.R."/>
            <person name="Stajich J.E."/>
            <person name="Lopes-Bezerra L.M."/>
            <person name="Vasconcelos A.T."/>
            <person name="Felipe M.S."/>
        </authorList>
    </citation>
    <scope>NUCLEOTIDE SEQUENCE [LARGE SCALE GENOMIC DNA]</scope>
    <source>
        <strain evidence="2 3">1099-18</strain>
    </source>
</reference>
<feature type="compositionally biased region" description="Basic and acidic residues" evidence="1">
    <location>
        <begin position="89"/>
        <end position="106"/>
    </location>
</feature>
<dbReference type="GeneID" id="27665834"/>
<feature type="region of interest" description="Disordered" evidence="1">
    <location>
        <begin position="54"/>
        <end position="131"/>
    </location>
</feature>
<dbReference type="KEGG" id="ssck:SPSK_03723"/>
<feature type="compositionally biased region" description="Polar residues" evidence="1">
    <location>
        <begin position="57"/>
        <end position="68"/>
    </location>
</feature>
<evidence type="ECO:0000313" key="3">
    <source>
        <dbReference type="Proteomes" id="UP000033710"/>
    </source>
</evidence>
<reference evidence="2 3" key="2">
    <citation type="journal article" date="2015" name="Eukaryot. Cell">
        <title>Asexual propagation of a virulent clone complex in a human and feline outbreak of sporotrichosis.</title>
        <authorList>
            <person name="Teixeira Mde M."/>
            <person name="Rodrigues A.M."/>
            <person name="Tsui C.K."/>
            <person name="de Almeida L.G."/>
            <person name="Van Diepeningen A.D."/>
            <person name="van den Ende B.G."/>
            <person name="Fernandes G.F."/>
            <person name="Kano R."/>
            <person name="Hamelin R.C."/>
            <person name="Lopes-Bezerra L.M."/>
            <person name="Vasconcelos A.T."/>
            <person name="de Hoog S."/>
            <person name="de Camargo Z.P."/>
            <person name="Felipe M.S."/>
        </authorList>
    </citation>
    <scope>NUCLEOTIDE SEQUENCE [LARGE SCALE GENOMIC DNA]</scope>
    <source>
        <strain evidence="2 3">1099-18</strain>
    </source>
</reference>
<accession>A0A0F2M1A6</accession>
<name>A0A0F2M1A6_SPOSC</name>
<protein>
    <submittedName>
        <fullName evidence="2">Uncharacterized protein</fullName>
    </submittedName>
</protein>
<gene>
    <name evidence="2" type="ORF">SPSK_03723</name>
</gene>
<evidence type="ECO:0000256" key="1">
    <source>
        <dbReference type="SAM" id="MobiDB-lite"/>
    </source>
</evidence>
<dbReference type="VEuPathDB" id="FungiDB:SPSK_03723"/>
<dbReference type="Proteomes" id="UP000033710">
    <property type="component" value="Unassembled WGS sequence"/>
</dbReference>
<comment type="caution">
    <text evidence="2">The sequence shown here is derived from an EMBL/GenBank/DDBJ whole genome shotgun (WGS) entry which is preliminary data.</text>
</comment>